<feature type="non-terminal residue" evidence="2">
    <location>
        <position position="148"/>
    </location>
</feature>
<dbReference type="OrthoDB" id="10641663at2759"/>
<accession>A0A812XXL4</accession>
<protein>
    <submittedName>
        <fullName evidence="2">Uncharacterized protein</fullName>
    </submittedName>
</protein>
<evidence type="ECO:0000256" key="1">
    <source>
        <dbReference type="SAM" id="MobiDB-lite"/>
    </source>
</evidence>
<keyword evidence="3" id="KW-1185">Reference proteome</keyword>
<evidence type="ECO:0000313" key="3">
    <source>
        <dbReference type="Proteomes" id="UP000649617"/>
    </source>
</evidence>
<proteinExistence type="predicted"/>
<organism evidence="2 3">
    <name type="scientific">Symbiodinium pilosum</name>
    <name type="common">Dinoflagellate</name>
    <dbReference type="NCBI Taxonomy" id="2952"/>
    <lineage>
        <taxon>Eukaryota</taxon>
        <taxon>Sar</taxon>
        <taxon>Alveolata</taxon>
        <taxon>Dinophyceae</taxon>
        <taxon>Suessiales</taxon>
        <taxon>Symbiodiniaceae</taxon>
        <taxon>Symbiodinium</taxon>
    </lineage>
</organism>
<gene>
    <name evidence="2" type="ORF">SPIL2461_LOCUS22373</name>
</gene>
<reference evidence="2" key="1">
    <citation type="submission" date="2021-02" db="EMBL/GenBank/DDBJ databases">
        <authorList>
            <person name="Dougan E. K."/>
            <person name="Rhodes N."/>
            <person name="Thang M."/>
            <person name="Chan C."/>
        </authorList>
    </citation>
    <scope>NUCLEOTIDE SEQUENCE</scope>
</reference>
<evidence type="ECO:0000313" key="2">
    <source>
        <dbReference type="EMBL" id="CAE7764234.1"/>
    </source>
</evidence>
<dbReference type="AlphaFoldDB" id="A0A812XXL4"/>
<feature type="region of interest" description="Disordered" evidence="1">
    <location>
        <begin position="67"/>
        <end position="148"/>
    </location>
</feature>
<feature type="compositionally biased region" description="Basic and acidic residues" evidence="1">
    <location>
        <begin position="67"/>
        <end position="87"/>
    </location>
</feature>
<sequence>LHARRIDVLTAEKDKLAEENTKLKAESSKRAPEDVKAIQKHADLAIHLSMEYRKALEVMIPEVEKAALDKSQPETKLLEAPKAKAEGSGEAPQSQVGTKRKAESTGPTPLEQPKKANVQTAPEAPSEGAGSQPGKTPAKEAPAAAAQQ</sequence>
<dbReference type="EMBL" id="CAJNIZ010047202">
    <property type="protein sequence ID" value="CAE7764234.1"/>
    <property type="molecule type" value="Genomic_DNA"/>
</dbReference>
<comment type="caution">
    <text evidence="2">The sequence shown here is derived from an EMBL/GenBank/DDBJ whole genome shotgun (WGS) entry which is preliminary data.</text>
</comment>
<feature type="non-terminal residue" evidence="2">
    <location>
        <position position="1"/>
    </location>
</feature>
<name>A0A812XXL4_SYMPI</name>
<dbReference type="Proteomes" id="UP000649617">
    <property type="component" value="Unassembled WGS sequence"/>
</dbReference>
<feature type="compositionally biased region" description="Low complexity" evidence="1">
    <location>
        <begin position="139"/>
        <end position="148"/>
    </location>
</feature>